<evidence type="ECO:0000313" key="2">
    <source>
        <dbReference type="RefSeq" id="XP_010487076.1"/>
    </source>
</evidence>
<dbReference type="Pfam" id="PF05910">
    <property type="entry name" value="DUF868"/>
    <property type="match status" value="1"/>
</dbReference>
<evidence type="ECO:0000313" key="1">
    <source>
        <dbReference type="Proteomes" id="UP000694864"/>
    </source>
</evidence>
<sequence>MFNQSSSVSLIYVVEIANTTQNVDVTWSKTISSHSLTIKTGNLKDEQQNHHQQQQVKIDLSGSSFWAKKGLKSLEANGTRVDVYWDFRQAKFSNFPEPSSGFYVSLVSQNAVVLTIGDLKKEALNRTKKKPSATEAALVSKLEHVHGKRVFYTRTAFGGGESRRENEVVIETSLSGPNDPEMWITVDGVPLIRIMNLNWRFRGNEVVTVSDGVSVEIFWDVHDWLFETSGSSSGLFVFKPKAGFESRSLSYNGAGYGDGDGDGDVEGDVNDVEDDSSPKYCHVLYAVKV</sequence>
<dbReference type="Proteomes" id="UP000694864">
    <property type="component" value="Chromosome 19"/>
</dbReference>
<organism evidence="1 2">
    <name type="scientific">Camelina sativa</name>
    <name type="common">False flax</name>
    <name type="synonym">Myagrum sativum</name>
    <dbReference type="NCBI Taxonomy" id="90675"/>
    <lineage>
        <taxon>Eukaryota</taxon>
        <taxon>Viridiplantae</taxon>
        <taxon>Streptophyta</taxon>
        <taxon>Embryophyta</taxon>
        <taxon>Tracheophyta</taxon>
        <taxon>Spermatophyta</taxon>
        <taxon>Magnoliopsida</taxon>
        <taxon>eudicotyledons</taxon>
        <taxon>Gunneridae</taxon>
        <taxon>Pentapetalae</taxon>
        <taxon>rosids</taxon>
        <taxon>malvids</taxon>
        <taxon>Brassicales</taxon>
        <taxon>Brassicaceae</taxon>
        <taxon>Camelineae</taxon>
        <taxon>Camelina</taxon>
    </lineage>
</organism>
<dbReference type="InterPro" id="IPR008586">
    <property type="entry name" value="DUF868_pln"/>
</dbReference>
<reference evidence="2" key="2">
    <citation type="submission" date="2025-08" db="UniProtKB">
        <authorList>
            <consortium name="RefSeq"/>
        </authorList>
    </citation>
    <scope>IDENTIFICATION</scope>
    <source>
        <tissue evidence="2">Leaf</tissue>
    </source>
</reference>
<dbReference type="GeneID" id="104765102"/>
<keyword evidence="1" id="KW-1185">Reference proteome</keyword>
<gene>
    <name evidence="2" type="primary">LOC104765102</name>
</gene>
<dbReference type="PANTHER" id="PTHR31972">
    <property type="entry name" value="EXPRESSED PROTEIN"/>
    <property type="match status" value="1"/>
</dbReference>
<accession>A0ABM0XJX9</accession>
<reference evidence="1" key="1">
    <citation type="journal article" date="2014" name="Nat. Commun.">
        <title>The emerging biofuel crop Camelina sativa retains a highly undifferentiated hexaploid genome structure.</title>
        <authorList>
            <person name="Kagale S."/>
            <person name="Koh C."/>
            <person name="Nixon J."/>
            <person name="Bollina V."/>
            <person name="Clarke W.E."/>
            <person name="Tuteja R."/>
            <person name="Spillane C."/>
            <person name="Robinson S.J."/>
            <person name="Links M.G."/>
            <person name="Clarke C."/>
            <person name="Higgins E.E."/>
            <person name="Huebert T."/>
            <person name="Sharpe A.G."/>
            <person name="Parkin I.A."/>
        </authorList>
    </citation>
    <scope>NUCLEOTIDE SEQUENCE [LARGE SCALE GENOMIC DNA]</scope>
    <source>
        <strain evidence="1">cv. DH55</strain>
    </source>
</reference>
<protein>
    <submittedName>
        <fullName evidence="2">Uncharacterized protein LOC104765102</fullName>
    </submittedName>
</protein>
<dbReference type="PANTHER" id="PTHR31972:SF54">
    <property type="entry name" value="KINESIN-LIKE PROTEIN (DUF868)"/>
    <property type="match status" value="1"/>
</dbReference>
<name>A0ABM0XJX9_CAMSA</name>
<proteinExistence type="predicted"/>
<dbReference type="RefSeq" id="XP_010487076.1">
    <property type="nucleotide sequence ID" value="XM_010488774.1"/>
</dbReference>